<dbReference type="SUPFAM" id="SSF53850">
    <property type="entry name" value="Periplasmic binding protein-like II"/>
    <property type="match status" value="1"/>
</dbReference>
<evidence type="ECO:0000256" key="4">
    <source>
        <dbReference type="RuleBase" id="RU003744"/>
    </source>
</evidence>
<comment type="subcellular location">
    <subcellularLocation>
        <location evidence="1">Cell envelope</location>
    </subcellularLocation>
</comment>
<organism evidence="7 8">
    <name type="scientific">Candidatus Schmidhempelia bombi str. Bimp</name>
    <dbReference type="NCBI Taxonomy" id="1387197"/>
    <lineage>
        <taxon>Bacteria</taxon>
        <taxon>Pseudomonadati</taxon>
        <taxon>Pseudomonadota</taxon>
        <taxon>Gammaproteobacteria</taxon>
        <taxon>Orbales</taxon>
        <taxon>Orbaceae</taxon>
        <taxon>Candidatus Schmidhempelia</taxon>
    </lineage>
</organism>
<evidence type="ECO:0000256" key="2">
    <source>
        <dbReference type="ARBA" id="ARBA00010333"/>
    </source>
</evidence>
<dbReference type="PANTHER" id="PTHR35936:SF19">
    <property type="entry name" value="AMINO-ACID-BINDING PROTEIN YXEM-RELATED"/>
    <property type="match status" value="1"/>
</dbReference>
<comment type="caution">
    <text evidence="7">The sequence shown here is derived from an EMBL/GenBank/DDBJ whole genome shotgun (WGS) entry which is preliminary data.</text>
</comment>
<feature type="domain" description="Solute-binding protein family 3/N-terminal" evidence="6">
    <location>
        <begin position="30"/>
        <end position="249"/>
    </location>
</feature>
<keyword evidence="8" id="KW-1185">Reference proteome</keyword>
<sequence length="253" mass="28800">MKKILCMALMLLSSELVHARTVTEIIDSKKLIVGISVDNPPLAYQDQLDKLMGFDVDMARSLAKSLNVDLFLLVVDKSRLADGLAADKFDIAMGISYSPDLIRQFLLSKRVIPDGVVALKFCQNPYQIRNVKALNSSNAIVMDTDAHIMSFAKKYMPAAIIYPQQYNINPIDLLWHRGTDIVITDLIQANYYQYYYPKLLCFATKAPIVGSRSYKVYMTQKNNTQLMKIINNWLRVTNKQDIAEKWHINLSLS</sequence>
<accession>A0AB94ICV6</accession>
<dbReference type="SMART" id="SM00062">
    <property type="entry name" value="PBPb"/>
    <property type="match status" value="1"/>
</dbReference>
<keyword evidence="3 5" id="KW-0732">Signal</keyword>
<dbReference type="Gene3D" id="3.40.190.10">
    <property type="entry name" value="Periplasmic binding protein-like II"/>
    <property type="match status" value="2"/>
</dbReference>
<dbReference type="EMBL" id="AWGA01000047">
    <property type="protein sequence ID" value="TEA27256.1"/>
    <property type="molecule type" value="Genomic_DNA"/>
</dbReference>
<name>A0AB94ICV6_9GAMM</name>
<dbReference type="Pfam" id="PF00497">
    <property type="entry name" value="SBP_bac_3"/>
    <property type="match status" value="1"/>
</dbReference>
<feature type="signal peptide" evidence="5">
    <location>
        <begin position="1"/>
        <end position="19"/>
    </location>
</feature>
<dbReference type="InterPro" id="IPR018313">
    <property type="entry name" value="SBP_3_CS"/>
</dbReference>
<dbReference type="GO" id="GO:0030313">
    <property type="term" value="C:cell envelope"/>
    <property type="evidence" value="ECO:0007669"/>
    <property type="project" value="UniProtKB-SubCell"/>
</dbReference>
<dbReference type="AlphaFoldDB" id="A0AB94ICV6"/>
<dbReference type="PROSITE" id="PS01039">
    <property type="entry name" value="SBP_BACTERIAL_3"/>
    <property type="match status" value="1"/>
</dbReference>
<gene>
    <name evidence="7" type="ORF">O970_04515</name>
</gene>
<protein>
    <submittedName>
        <fullName evidence="7">Transporter substrate-binding domain-containing protein</fullName>
    </submittedName>
</protein>
<feature type="chain" id="PRO_5044506754" evidence="5">
    <location>
        <begin position="20"/>
        <end position="253"/>
    </location>
</feature>
<proteinExistence type="inferred from homology"/>
<dbReference type="RefSeq" id="WP_081685258.1">
    <property type="nucleotide sequence ID" value="NZ_AWGA01000047.1"/>
</dbReference>
<evidence type="ECO:0000313" key="7">
    <source>
        <dbReference type="EMBL" id="TEA27256.1"/>
    </source>
</evidence>
<evidence type="ECO:0000256" key="3">
    <source>
        <dbReference type="ARBA" id="ARBA00022729"/>
    </source>
</evidence>
<comment type="similarity">
    <text evidence="2 4">Belongs to the bacterial solute-binding protein 3 family.</text>
</comment>
<reference evidence="7 8" key="1">
    <citation type="journal article" date="2014" name="Appl. Environ. Microbiol.">
        <title>Genomic features of a bumble bee symbiont reflect its host environment.</title>
        <authorList>
            <person name="Martinson V.G."/>
            <person name="Magoc T."/>
            <person name="Koch H."/>
            <person name="Salzberg S.L."/>
            <person name="Moran N.A."/>
        </authorList>
    </citation>
    <scope>NUCLEOTIDE SEQUENCE [LARGE SCALE GENOMIC DNA]</scope>
    <source>
        <strain evidence="7 8">Bimp</strain>
    </source>
</reference>
<evidence type="ECO:0000259" key="6">
    <source>
        <dbReference type="SMART" id="SM00062"/>
    </source>
</evidence>
<dbReference type="PANTHER" id="PTHR35936">
    <property type="entry name" value="MEMBRANE-BOUND LYTIC MUREIN TRANSGLYCOSYLASE F"/>
    <property type="match status" value="1"/>
</dbReference>
<evidence type="ECO:0000313" key="8">
    <source>
        <dbReference type="Proteomes" id="UP000506160"/>
    </source>
</evidence>
<evidence type="ECO:0000256" key="5">
    <source>
        <dbReference type="SAM" id="SignalP"/>
    </source>
</evidence>
<dbReference type="Proteomes" id="UP000506160">
    <property type="component" value="Unassembled WGS sequence"/>
</dbReference>
<evidence type="ECO:0000256" key="1">
    <source>
        <dbReference type="ARBA" id="ARBA00004196"/>
    </source>
</evidence>
<dbReference type="InterPro" id="IPR001638">
    <property type="entry name" value="Solute-binding_3/MltF_N"/>
</dbReference>